<dbReference type="FunFam" id="2.60.40.10:FF:000026">
    <property type="entry name" value="roundabout homolog 2 isoform X1"/>
    <property type="match status" value="1"/>
</dbReference>
<dbReference type="GO" id="GO:0030424">
    <property type="term" value="C:axon"/>
    <property type="evidence" value="ECO:0007669"/>
    <property type="project" value="TreeGrafter"/>
</dbReference>
<protein>
    <recommendedName>
        <fullName evidence="2">Ig-like domain-containing protein</fullName>
    </recommendedName>
</protein>
<dbReference type="GO" id="GO:0005886">
    <property type="term" value="C:plasma membrane"/>
    <property type="evidence" value="ECO:0007669"/>
    <property type="project" value="TreeGrafter"/>
</dbReference>
<evidence type="ECO:0000313" key="3">
    <source>
        <dbReference type="EMBL" id="KAG8183570.1"/>
    </source>
</evidence>
<dbReference type="GO" id="GO:0098632">
    <property type="term" value="F:cell-cell adhesion mediator activity"/>
    <property type="evidence" value="ECO:0007669"/>
    <property type="project" value="TreeGrafter"/>
</dbReference>
<dbReference type="InterPro" id="IPR013098">
    <property type="entry name" value="Ig_I-set"/>
</dbReference>
<keyword evidence="4" id="KW-1185">Reference proteome</keyword>
<feature type="domain" description="Ig-like" evidence="2">
    <location>
        <begin position="222"/>
        <end position="306"/>
    </location>
</feature>
<dbReference type="AlphaFoldDB" id="A0AAV6UGG5"/>
<sequence>MKLETLKRHDMQACNALSKIQTRGIPLIAQRPPRITEHPSDVLVRKHEPATLNCKAEGRPTPVVRWFKGGTPVHDTPNRMLLPSGSLFFLHVMHAKDTGTYWCQATNDAGTARSRNATLEVAALREEFRLVPKPVQAAMGETAVLECVPPRGHPDPVVRWRKDGEWVGANGGKGGRFRIVGPGSLQVGDVRQSDEGQYRCVAENLAGVRESPPAAMTVHVKPFFVREPEHVTVLSDESVQFECRVGGDPLPTITWRRQDGKMPVGRAQIQEDKSLLIKDVSSSDEGMYICEAENPVGIISASVTLTVHSRRSSQYVWGPCRVLSEGITYKSSNVPHSGSPPFPCSRLLSTLDNVRYERNAKSTVPQTQPLRCSGQYETVLMFPERSYGRFSVSREGMLVISGVTKEDKGYYICSVLSGVGSTMAKAYLEVTGKNATSGIELEGILE</sequence>
<dbReference type="GO" id="GO:0007156">
    <property type="term" value="P:homophilic cell adhesion via plasma membrane adhesion molecules"/>
    <property type="evidence" value="ECO:0007669"/>
    <property type="project" value="TreeGrafter"/>
</dbReference>
<feature type="domain" description="Ig-like" evidence="2">
    <location>
        <begin position="33"/>
        <end position="120"/>
    </location>
</feature>
<dbReference type="InterPro" id="IPR003598">
    <property type="entry name" value="Ig_sub2"/>
</dbReference>
<dbReference type="PROSITE" id="PS50835">
    <property type="entry name" value="IG_LIKE"/>
    <property type="match status" value="3"/>
</dbReference>
<dbReference type="Pfam" id="PF13927">
    <property type="entry name" value="Ig_3"/>
    <property type="match status" value="1"/>
</dbReference>
<dbReference type="Gene3D" id="2.60.40.10">
    <property type="entry name" value="Immunoglobulins"/>
    <property type="match status" value="4"/>
</dbReference>
<dbReference type="GO" id="GO:0007411">
    <property type="term" value="P:axon guidance"/>
    <property type="evidence" value="ECO:0007669"/>
    <property type="project" value="TreeGrafter"/>
</dbReference>
<dbReference type="Proteomes" id="UP000827092">
    <property type="component" value="Unassembled WGS sequence"/>
</dbReference>
<accession>A0AAV6UGG5</accession>
<dbReference type="InterPro" id="IPR036179">
    <property type="entry name" value="Ig-like_dom_sf"/>
</dbReference>
<dbReference type="SMART" id="SM00409">
    <property type="entry name" value="IG"/>
    <property type="match status" value="4"/>
</dbReference>
<dbReference type="FunFam" id="2.60.40.10:FF:000053">
    <property type="entry name" value="Roundabout guidance receptor 1"/>
    <property type="match status" value="1"/>
</dbReference>
<dbReference type="InterPro" id="IPR003599">
    <property type="entry name" value="Ig_sub"/>
</dbReference>
<feature type="domain" description="Ig-like" evidence="2">
    <location>
        <begin position="126"/>
        <end position="217"/>
    </location>
</feature>
<gene>
    <name evidence="3" type="ORF">JTE90_025130</name>
</gene>
<comment type="caution">
    <text evidence="3">The sequence shown here is derived from an EMBL/GenBank/DDBJ whole genome shotgun (WGS) entry which is preliminary data.</text>
</comment>
<dbReference type="EMBL" id="JAFNEN010000413">
    <property type="protein sequence ID" value="KAG8183570.1"/>
    <property type="molecule type" value="Genomic_DNA"/>
</dbReference>
<proteinExistence type="predicted"/>
<dbReference type="SMART" id="SM00408">
    <property type="entry name" value="IGc2"/>
    <property type="match status" value="4"/>
</dbReference>
<dbReference type="GO" id="GO:0070593">
    <property type="term" value="P:dendrite self-avoidance"/>
    <property type="evidence" value="ECO:0007669"/>
    <property type="project" value="TreeGrafter"/>
</dbReference>
<evidence type="ECO:0000256" key="1">
    <source>
        <dbReference type="ARBA" id="ARBA00023319"/>
    </source>
</evidence>
<dbReference type="PANTHER" id="PTHR10075:SF103">
    <property type="entry name" value="ROUNDABOUT HOMOLOG 4"/>
    <property type="match status" value="1"/>
</dbReference>
<dbReference type="SUPFAM" id="SSF48726">
    <property type="entry name" value="Immunoglobulin"/>
    <property type="match status" value="4"/>
</dbReference>
<organism evidence="3 4">
    <name type="scientific">Oedothorax gibbosus</name>
    <dbReference type="NCBI Taxonomy" id="931172"/>
    <lineage>
        <taxon>Eukaryota</taxon>
        <taxon>Metazoa</taxon>
        <taxon>Ecdysozoa</taxon>
        <taxon>Arthropoda</taxon>
        <taxon>Chelicerata</taxon>
        <taxon>Arachnida</taxon>
        <taxon>Araneae</taxon>
        <taxon>Araneomorphae</taxon>
        <taxon>Entelegynae</taxon>
        <taxon>Araneoidea</taxon>
        <taxon>Linyphiidae</taxon>
        <taxon>Erigoninae</taxon>
        <taxon>Oedothorax</taxon>
    </lineage>
</organism>
<dbReference type="InterPro" id="IPR007110">
    <property type="entry name" value="Ig-like_dom"/>
</dbReference>
<dbReference type="InterPro" id="IPR013783">
    <property type="entry name" value="Ig-like_fold"/>
</dbReference>
<evidence type="ECO:0000313" key="4">
    <source>
        <dbReference type="Proteomes" id="UP000827092"/>
    </source>
</evidence>
<dbReference type="Pfam" id="PF07679">
    <property type="entry name" value="I-set"/>
    <property type="match status" value="2"/>
</dbReference>
<name>A0AAV6UGG5_9ARAC</name>
<keyword evidence="1" id="KW-0393">Immunoglobulin domain</keyword>
<reference evidence="3 4" key="1">
    <citation type="journal article" date="2022" name="Nat. Ecol. Evol.">
        <title>A masculinizing supergene underlies an exaggerated male reproductive morph in a spider.</title>
        <authorList>
            <person name="Hendrickx F."/>
            <person name="De Corte Z."/>
            <person name="Sonet G."/>
            <person name="Van Belleghem S.M."/>
            <person name="Kostlbacher S."/>
            <person name="Vangestel C."/>
        </authorList>
    </citation>
    <scope>NUCLEOTIDE SEQUENCE [LARGE SCALE GENOMIC DNA]</scope>
    <source>
        <strain evidence="3">W744_W776</strain>
    </source>
</reference>
<evidence type="ECO:0000259" key="2">
    <source>
        <dbReference type="PROSITE" id="PS50835"/>
    </source>
</evidence>
<dbReference type="PANTHER" id="PTHR10075">
    <property type="entry name" value="BASIGIN RELATED"/>
    <property type="match status" value="1"/>
</dbReference>